<evidence type="ECO:0000259" key="2">
    <source>
        <dbReference type="PROSITE" id="PS50878"/>
    </source>
</evidence>
<dbReference type="FunFam" id="3.30.70.270:FF:000020">
    <property type="entry name" value="Transposon Tf2-6 polyprotein-like Protein"/>
    <property type="match status" value="1"/>
</dbReference>
<dbReference type="OrthoDB" id="6379273at2759"/>
<protein>
    <recommendedName>
        <fullName evidence="1">RNA-directed DNA polymerase</fullName>
        <ecNumber evidence="1">2.7.7.49</ecNumber>
    </recommendedName>
</protein>
<dbReference type="PANTHER" id="PTHR37984">
    <property type="entry name" value="PROTEIN CBG26694"/>
    <property type="match status" value="1"/>
</dbReference>
<dbReference type="InterPro" id="IPR000477">
    <property type="entry name" value="RT_dom"/>
</dbReference>
<evidence type="ECO:0000313" key="4">
    <source>
        <dbReference type="Proteomes" id="UP000770661"/>
    </source>
</evidence>
<dbReference type="Pfam" id="PF17919">
    <property type="entry name" value="RT_RNaseH_2"/>
    <property type="match status" value="1"/>
</dbReference>
<dbReference type="PROSITE" id="PS50878">
    <property type="entry name" value="RT_POL"/>
    <property type="match status" value="1"/>
</dbReference>
<dbReference type="InterPro" id="IPR043128">
    <property type="entry name" value="Rev_trsase/Diguanyl_cyclase"/>
</dbReference>
<dbReference type="PANTHER" id="PTHR37984:SF9">
    <property type="entry name" value="INTEGRASE CATALYTIC DOMAIN-CONTAINING PROTEIN"/>
    <property type="match status" value="1"/>
</dbReference>
<organism evidence="3 4">
    <name type="scientific">Chionoecetes opilio</name>
    <name type="common">Atlantic snow crab</name>
    <name type="synonym">Cancer opilio</name>
    <dbReference type="NCBI Taxonomy" id="41210"/>
    <lineage>
        <taxon>Eukaryota</taxon>
        <taxon>Metazoa</taxon>
        <taxon>Ecdysozoa</taxon>
        <taxon>Arthropoda</taxon>
        <taxon>Crustacea</taxon>
        <taxon>Multicrustacea</taxon>
        <taxon>Malacostraca</taxon>
        <taxon>Eumalacostraca</taxon>
        <taxon>Eucarida</taxon>
        <taxon>Decapoda</taxon>
        <taxon>Pleocyemata</taxon>
        <taxon>Brachyura</taxon>
        <taxon>Eubrachyura</taxon>
        <taxon>Majoidea</taxon>
        <taxon>Majidae</taxon>
        <taxon>Chionoecetes</taxon>
    </lineage>
</organism>
<proteinExistence type="predicted"/>
<accession>A0A8J4YS88</accession>
<sequence length="266" mass="29883">MGFVSTGDEFCRRVDIALESVDNCTKIVDDVLVWDTTYEEHLDRVRQILERFRLHRITINRKKFMFASPTAHFCGYIISEDGVSADPGKTKAVADFPVPTNLTTLRSFFGVVNQLADFFTEVAEAADTLRALLSPRKEFVWTPAHQSSFQAVKKALSSTPVLAHFDPALPTVLQTDASRLKGLGYALLQRHGTKLRLVQCGSRFLSDTETRYAVVELELLAVVWAMRKCRMYLLGLSTFELVVDHKPLVPILDHHTLDAKKILSSG</sequence>
<dbReference type="EC" id="2.7.7.49" evidence="1"/>
<dbReference type="Gene3D" id="3.30.70.270">
    <property type="match status" value="2"/>
</dbReference>
<feature type="domain" description="Reverse transcriptase" evidence="2">
    <location>
        <begin position="1"/>
        <end position="78"/>
    </location>
</feature>
<dbReference type="AlphaFoldDB" id="A0A8J4YS88"/>
<name>A0A8J4YS88_CHIOP</name>
<evidence type="ECO:0000256" key="1">
    <source>
        <dbReference type="ARBA" id="ARBA00012493"/>
    </source>
</evidence>
<comment type="caution">
    <text evidence="3">The sequence shown here is derived from an EMBL/GenBank/DDBJ whole genome shotgun (WGS) entry which is preliminary data.</text>
</comment>
<dbReference type="GO" id="GO:0003964">
    <property type="term" value="F:RNA-directed DNA polymerase activity"/>
    <property type="evidence" value="ECO:0007669"/>
    <property type="project" value="UniProtKB-EC"/>
</dbReference>
<reference evidence="3" key="1">
    <citation type="submission" date="2020-07" db="EMBL/GenBank/DDBJ databases">
        <title>The High-quality genome of the commercially important snow crab, Chionoecetes opilio.</title>
        <authorList>
            <person name="Jeong J.-H."/>
            <person name="Ryu S."/>
        </authorList>
    </citation>
    <scope>NUCLEOTIDE SEQUENCE</scope>
    <source>
        <strain evidence="3">MADBK_172401_WGS</strain>
        <tissue evidence="3">Digestive gland</tissue>
    </source>
</reference>
<dbReference type="Proteomes" id="UP000770661">
    <property type="component" value="Unassembled WGS sequence"/>
</dbReference>
<keyword evidence="4" id="KW-1185">Reference proteome</keyword>
<gene>
    <name evidence="3" type="primary">pol_26</name>
    <name evidence="3" type="ORF">GWK47_003404</name>
</gene>
<dbReference type="SUPFAM" id="SSF56672">
    <property type="entry name" value="DNA/RNA polymerases"/>
    <property type="match status" value="1"/>
</dbReference>
<dbReference type="InterPro" id="IPR043502">
    <property type="entry name" value="DNA/RNA_pol_sf"/>
</dbReference>
<evidence type="ECO:0000313" key="3">
    <source>
        <dbReference type="EMBL" id="KAG0729731.1"/>
    </source>
</evidence>
<dbReference type="EMBL" id="JACEEZ010000881">
    <property type="protein sequence ID" value="KAG0729731.1"/>
    <property type="molecule type" value="Genomic_DNA"/>
</dbReference>
<dbReference type="InterPro" id="IPR041577">
    <property type="entry name" value="RT_RNaseH_2"/>
</dbReference>
<dbReference type="InterPro" id="IPR050951">
    <property type="entry name" value="Retrovirus_Pol_polyprotein"/>
</dbReference>